<evidence type="ECO:0000313" key="2">
    <source>
        <dbReference type="Proteomes" id="UP000807469"/>
    </source>
</evidence>
<reference evidence="1" key="1">
    <citation type="submission" date="2020-11" db="EMBL/GenBank/DDBJ databases">
        <authorList>
            <consortium name="DOE Joint Genome Institute"/>
            <person name="Ahrendt S."/>
            <person name="Riley R."/>
            <person name="Andreopoulos W."/>
            <person name="Labutti K."/>
            <person name="Pangilinan J."/>
            <person name="Ruiz-Duenas F.J."/>
            <person name="Barrasa J.M."/>
            <person name="Sanchez-Garcia M."/>
            <person name="Camarero S."/>
            <person name="Miyauchi S."/>
            <person name="Serrano A."/>
            <person name="Linde D."/>
            <person name="Babiker R."/>
            <person name="Drula E."/>
            <person name="Ayuso-Fernandez I."/>
            <person name="Pacheco R."/>
            <person name="Padilla G."/>
            <person name="Ferreira P."/>
            <person name="Barriuso J."/>
            <person name="Kellner H."/>
            <person name="Castanera R."/>
            <person name="Alfaro M."/>
            <person name="Ramirez L."/>
            <person name="Pisabarro A.G."/>
            <person name="Kuo A."/>
            <person name="Tritt A."/>
            <person name="Lipzen A."/>
            <person name="He G."/>
            <person name="Yan M."/>
            <person name="Ng V."/>
            <person name="Cullen D."/>
            <person name="Martin F."/>
            <person name="Rosso M.-N."/>
            <person name="Henrissat B."/>
            <person name="Hibbett D."/>
            <person name="Martinez A.T."/>
            <person name="Grigoriev I.V."/>
        </authorList>
    </citation>
    <scope>NUCLEOTIDE SEQUENCE</scope>
    <source>
        <strain evidence="1">CIRM-BRFM 674</strain>
    </source>
</reference>
<dbReference type="Proteomes" id="UP000807469">
    <property type="component" value="Unassembled WGS sequence"/>
</dbReference>
<keyword evidence="2" id="KW-1185">Reference proteome</keyword>
<dbReference type="AlphaFoldDB" id="A0A9P5YTX9"/>
<dbReference type="OrthoDB" id="2998779at2759"/>
<evidence type="ECO:0000313" key="1">
    <source>
        <dbReference type="EMBL" id="KAF9475712.1"/>
    </source>
</evidence>
<protein>
    <recommendedName>
        <fullName evidence="3">F-box domain-containing protein</fullName>
    </recommendedName>
</protein>
<proteinExistence type="predicted"/>
<gene>
    <name evidence="1" type="ORF">BDN70DRAFT_883420</name>
</gene>
<organism evidence="1 2">
    <name type="scientific">Pholiota conissans</name>
    <dbReference type="NCBI Taxonomy" id="109636"/>
    <lineage>
        <taxon>Eukaryota</taxon>
        <taxon>Fungi</taxon>
        <taxon>Dikarya</taxon>
        <taxon>Basidiomycota</taxon>
        <taxon>Agaricomycotina</taxon>
        <taxon>Agaricomycetes</taxon>
        <taxon>Agaricomycetidae</taxon>
        <taxon>Agaricales</taxon>
        <taxon>Agaricineae</taxon>
        <taxon>Strophariaceae</taxon>
        <taxon>Pholiota</taxon>
    </lineage>
</organism>
<accession>A0A9P5YTX9</accession>
<name>A0A9P5YTX9_9AGAR</name>
<sequence length="287" mass="33198">MSDDHPQDDEVRLALPLEILNQVLLLASFDTKAILSLSLVCRTVHSWLIPVLYHSISFTKSRQLSKFLSGHDIPNDPLESRFSLIQNLYIGHTPHTAGNLLYGSSSWPLTIVSRILWLSTSLKRLTILNLDQNKWRLFEHVIPASLEHLTLGPVHGPFHPQDLTRRPRLKTFTSAATYMRDDEVRDVVCFPSMRVFRRMMPPLTMISFYAVNQVKCVEEARTLESLQIMLTGFSTPQKNDRKILDDFLLEVTKDPRVVVIERREEYVSVVWGEFEECRVNFIVRQII</sequence>
<comment type="caution">
    <text evidence="1">The sequence shown here is derived from an EMBL/GenBank/DDBJ whole genome shotgun (WGS) entry which is preliminary data.</text>
</comment>
<evidence type="ECO:0008006" key="3">
    <source>
        <dbReference type="Google" id="ProtNLM"/>
    </source>
</evidence>
<dbReference type="EMBL" id="MU155322">
    <property type="protein sequence ID" value="KAF9475712.1"/>
    <property type="molecule type" value="Genomic_DNA"/>
</dbReference>